<sequence length="342" mass="36663">MGVRPHRRPAANALSGAPAYHRRVLPQSLKDRIDRLPAPSVRAQRAVAIAVVVTQALIAVTGSVVRVTGSGLGCTTWPQCHPGSMVPVEHPEFAALHQWIEFGNRMLTGVVGFIAIAAFFLAYLDRPHRRRYLRLALIMPLGVLLQAVIGGATVRLDLLWWTVAVHFMVSAVMVWLAVLLVHAVDEGDGPRVVRGPAGLRGLLTATVVVLAGLLVVGTMVTGAGPHAGDPQTPRLGLPVETLAHVHAAFLFVYLGMVLAVGFLLHSRADRSLWRRFYALVAVVLAQGSLGFVQFWTGVPEMLVSLHVLGAMAVIVATASLWCATRDYPRSPAETGEARAVAV</sequence>
<keyword evidence="6" id="KW-0560">Oxidoreductase</keyword>
<evidence type="ECO:0000256" key="7">
    <source>
        <dbReference type="ARBA" id="ARBA00023004"/>
    </source>
</evidence>
<evidence type="ECO:0000256" key="2">
    <source>
        <dbReference type="ARBA" id="ARBA00022475"/>
    </source>
</evidence>
<dbReference type="Proteomes" id="UP000199651">
    <property type="component" value="Unassembled WGS sequence"/>
</dbReference>
<reference evidence="14" key="1">
    <citation type="submission" date="2016-10" db="EMBL/GenBank/DDBJ databases">
        <authorList>
            <person name="Varghese N."/>
            <person name="Submissions S."/>
        </authorList>
    </citation>
    <scope>NUCLEOTIDE SEQUENCE [LARGE SCALE GENOMIC DNA]</scope>
    <source>
        <strain evidence="14">IBRC-M 10655</strain>
    </source>
</reference>
<protein>
    <submittedName>
        <fullName evidence="13">Cytochrome c oxidase assembly protein subunit 15</fullName>
    </submittedName>
</protein>
<evidence type="ECO:0000313" key="13">
    <source>
        <dbReference type="EMBL" id="SDP81878.1"/>
    </source>
</evidence>
<keyword evidence="7" id="KW-0408">Iron</keyword>
<dbReference type="GO" id="GO:0016491">
    <property type="term" value="F:oxidoreductase activity"/>
    <property type="evidence" value="ECO:0007669"/>
    <property type="project" value="UniProtKB-KW"/>
</dbReference>
<evidence type="ECO:0000256" key="5">
    <source>
        <dbReference type="ARBA" id="ARBA00022989"/>
    </source>
</evidence>
<dbReference type="GO" id="GO:0016020">
    <property type="term" value="C:membrane"/>
    <property type="evidence" value="ECO:0007669"/>
    <property type="project" value="UniProtKB-SubCell"/>
</dbReference>
<dbReference type="Pfam" id="PF02628">
    <property type="entry name" value="COX15-CtaA"/>
    <property type="match status" value="1"/>
</dbReference>
<keyword evidence="8" id="KW-0350">Heme biosynthesis</keyword>
<evidence type="ECO:0000256" key="12">
    <source>
        <dbReference type="SAM" id="Phobius"/>
    </source>
</evidence>
<keyword evidence="5 12" id="KW-1133">Transmembrane helix</keyword>
<dbReference type="InterPro" id="IPR050450">
    <property type="entry name" value="COX15/CtaA_HemeA_synthase"/>
</dbReference>
<keyword evidence="3 12" id="KW-0812">Transmembrane</keyword>
<dbReference type="EMBL" id="FNJB01000015">
    <property type="protein sequence ID" value="SDP81878.1"/>
    <property type="molecule type" value="Genomic_DNA"/>
</dbReference>
<dbReference type="AlphaFoldDB" id="A0A1H0VUJ4"/>
<evidence type="ECO:0000256" key="9">
    <source>
        <dbReference type="ARBA" id="ARBA00023136"/>
    </source>
</evidence>
<keyword evidence="10" id="KW-1015">Disulfide bond</keyword>
<feature type="transmembrane region" description="Helical" evidence="12">
    <location>
        <begin position="301"/>
        <end position="323"/>
    </location>
</feature>
<keyword evidence="4" id="KW-0479">Metal-binding</keyword>
<feature type="transmembrane region" description="Helical" evidence="12">
    <location>
        <begin position="158"/>
        <end position="181"/>
    </location>
</feature>
<keyword evidence="2" id="KW-1003">Cell membrane</keyword>
<proteinExistence type="predicted"/>
<comment type="subcellular location">
    <subcellularLocation>
        <location evidence="1">Membrane</location>
        <topology evidence="1">Multi-pass membrane protein</topology>
    </subcellularLocation>
</comment>
<dbReference type="PANTHER" id="PTHR35457">
    <property type="entry name" value="HEME A SYNTHASE"/>
    <property type="match status" value="1"/>
</dbReference>
<keyword evidence="14" id="KW-1185">Reference proteome</keyword>
<evidence type="ECO:0000256" key="10">
    <source>
        <dbReference type="ARBA" id="ARBA00023157"/>
    </source>
</evidence>
<dbReference type="STRING" id="504798.SAMN05421871_104466"/>
<evidence type="ECO:0000256" key="3">
    <source>
        <dbReference type="ARBA" id="ARBA00022692"/>
    </source>
</evidence>
<evidence type="ECO:0000256" key="1">
    <source>
        <dbReference type="ARBA" id="ARBA00004141"/>
    </source>
</evidence>
<dbReference type="PANTHER" id="PTHR35457:SF1">
    <property type="entry name" value="HEME A SYNTHASE"/>
    <property type="match status" value="1"/>
</dbReference>
<gene>
    <name evidence="13" type="ORF">SAMN05192558_115115</name>
</gene>
<organism evidence="13 14">
    <name type="scientific">Actinokineospora alba</name>
    <dbReference type="NCBI Taxonomy" id="504798"/>
    <lineage>
        <taxon>Bacteria</taxon>
        <taxon>Bacillati</taxon>
        <taxon>Actinomycetota</taxon>
        <taxon>Actinomycetes</taxon>
        <taxon>Pseudonocardiales</taxon>
        <taxon>Pseudonocardiaceae</taxon>
        <taxon>Actinokineospora</taxon>
    </lineage>
</organism>
<feature type="transmembrane region" description="Helical" evidence="12">
    <location>
        <begin position="202"/>
        <end position="223"/>
    </location>
</feature>
<dbReference type="GO" id="GO:0006784">
    <property type="term" value="P:heme A biosynthetic process"/>
    <property type="evidence" value="ECO:0007669"/>
    <property type="project" value="InterPro"/>
</dbReference>
<evidence type="ECO:0000256" key="6">
    <source>
        <dbReference type="ARBA" id="ARBA00023002"/>
    </source>
</evidence>
<feature type="transmembrane region" description="Helical" evidence="12">
    <location>
        <begin position="243"/>
        <end position="264"/>
    </location>
</feature>
<evidence type="ECO:0000313" key="14">
    <source>
        <dbReference type="Proteomes" id="UP000199651"/>
    </source>
</evidence>
<feature type="transmembrane region" description="Helical" evidence="12">
    <location>
        <begin position="132"/>
        <end position="152"/>
    </location>
</feature>
<feature type="transmembrane region" description="Helical" evidence="12">
    <location>
        <begin position="46"/>
        <end position="65"/>
    </location>
</feature>
<dbReference type="OrthoDB" id="5241540at2"/>
<keyword evidence="9 12" id="KW-0472">Membrane</keyword>
<accession>A0A1H0VUJ4</accession>
<name>A0A1H0VUJ4_9PSEU</name>
<dbReference type="InterPro" id="IPR003780">
    <property type="entry name" value="COX15/CtaA_fam"/>
</dbReference>
<evidence type="ECO:0000256" key="8">
    <source>
        <dbReference type="ARBA" id="ARBA00023133"/>
    </source>
</evidence>
<evidence type="ECO:0000256" key="11">
    <source>
        <dbReference type="ARBA" id="ARBA00023444"/>
    </source>
</evidence>
<feature type="transmembrane region" description="Helical" evidence="12">
    <location>
        <begin position="106"/>
        <end position="125"/>
    </location>
</feature>
<comment type="pathway">
    <text evidence="11">Porphyrin-containing compound metabolism.</text>
</comment>
<evidence type="ECO:0000256" key="4">
    <source>
        <dbReference type="ARBA" id="ARBA00022723"/>
    </source>
</evidence>
<dbReference type="GO" id="GO:0046872">
    <property type="term" value="F:metal ion binding"/>
    <property type="evidence" value="ECO:0007669"/>
    <property type="project" value="UniProtKB-KW"/>
</dbReference>
<feature type="transmembrane region" description="Helical" evidence="12">
    <location>
        <begin position="276"/>
        <end position="295"/>
    </location>
</feature>